<comment type="similarity">
    <text evidence="3">Belongs to the NPH3 family.</text>
</comment>
<dbReference type="EMBL" id="JAMSHJ010000002">
    <property type="protein sequence ID" value="KAI5439453.1"/>
    <property type="molecule type" value="Genomic_DNA"/>
</dbReference>
<keyword evidence="4" id="KW-0175">Coiled coil</keyword>
<dbReference type="Proteomes" id="UP001058974">
    <property type="component" value="Chromosome 2"/>
</dbReference>
<dbReference type="Gramene" id="Psat02G0501400-T1">
    <property type="protein sequence ID" value="KAI5439453.1"/>
    <property type="gene ID" value="KIW84_025014"/>
</dbReference>
<name>A0A9D4YH47_PEA</name>
<organism evidence="6 7">
    <name type="scientific">Pisum sativum</name>
    <name type="common">Garden pea</name>
    <name type="synonym">Lathyrus oleraceus</name>
    <dbReference type="NCBI Taxonomy" id="3888"/>
    <lineage>
        <taxon>Eukaryota</taxon>
        <taxon>Viridiplantae</taxon>
        <taxon>Streptophyta</taxon>
        <taxon>Embryophyta</taxon>
        <taxon>Tracheophyta</taxon>
        <taxon>Spermatophyta</taxon>
        <taxon>Magnoliopsida</taxon>
        <taxon>eudicotyledons</taxon>
        <taxon>Gunneridae</taxon>
        <taxon>Pentapetalae</taxon>
        <taxon>rosids</taxon>
        <taxon>fabids</taxon>
        <taxon>Fabales</taxon>
        <taxon>Fabaceae</taxon>
        <taxon>Papilionoideae</taxon>
        <taxon>50 kb inversion clade</taxon>
        <taxon>NPAAA clade</taxon>
        <taxon>Hologalegina</taxon>
        <taxon>IRL clade</taxon>
        <taxon>Fabeae</taxon>
        <taxon>Lathyrus</taxon>
    </lineage>
</organism>
<accession>A0A9D4YH47</accession>
<feature type="domain" description="NPH3" evidence="5">
    <location>
        <begin position="235"/>
        <end position="306"/>
    </location>
</feature>
<feature type="coiled-coil region" evidence="4">
    <location>
        <begin position="348"/>
        <end position="396"/>
    </location>
</feature>
<evidence type="ECO:0000256" key="3">
    <source>
        <dbReference type="PROSITE-ProRule" id="PRU00982"/>
    </source>
</evidence>
<evidence type="ECO:0000256" key="1">
    <source>
        <dbReference type="ARBA" id="ARBA00004906"/>
    </source>
</evidence>
<sequence length="493" mass="56124">MKGWNQFGVIETIYEEEREFSSTSSSSLSPSFSSSPPSLHSTINAWSVDSGCETDVLIRVEGTCFRLHKLFHFEEGFVLSEKERFISKSSYLKRHLKGLSDFTLSPPLNITSETFATVAEFCYGRKIRLTSRNVAAVITAAELLGMREGRDGEVNLRDVAESYFQRIVCVDGFTVLRSCLSLFPEAETTAALGSRCIEAVIWETDGGDDVDESVLDVVVEMEPRDFQMVCYSLNARLLNHDVLYKLVDLYLKENKYGKQITDEQKTEICNSIDCTKLSPRTLVECVQNPTMPLRFIVRAILVEHLTTRRSITEAATTTTAVCNAQQQTEVQRTSLREFLQRDATRRQTEQMKEAMKLTHSRIQSLERELNGMKKFLQDHQAEEEREKEKEKEHMNNVLNSERSASFHFVPIDENSKIQRGGRGSVSSSGFVLDNMIKKNNEMVRYKYNVNSSEGSCHDRNVTPKNVTSFRHRFITGLKNTFKISNSSSNSKDH</sequence>
<evidence type="ECO:0000313" key="7">
    <source>
        <dbReference type="Proteomes" id="UP001058974"/>
    </source>
</evidence>
<proteinExistence type="inferred from homology"/>
<dbReference type="Gene3D" id="3.30.710.10">
    <property type="entry name" value="Potassium Channel Kv1.1, Chain A"/>
    <property type="match status" value="1"/>
</dbReference>
<comment type="caution">
    <text evidence="6">The sequence shown here is derived from an EMBL/GenBank/DDBJ whole genome shotgun (WGS) entry which is preliminary data.</text>
</comment>
<gene>
    <name evidence="6" type="ORF">KIW84_025014</name>
</gene>
<reference evidence="6 7" key="1">
    <citation type="journal article" date="2022" name="Nat. Genet.">
        <title>Improved pea reference genome and pan-genome highlight genomic features and evolutionary characteristics.</title>
        <authorList>
            <person name="Yang T."/>
            <person name="Liu R."/>
            <person name="Luo Y."/>
            <person name="Hu S."/>
            <person name="Wang D."/>
            <person name="Wang C."/>
            <person name="Pandey M.K."/>
            <person name="Ge S."/>
            <person name="Xu Q."/>
            <person name="Li N."/>
            <person name="Li G."/>
            <person name="Huang Y."/>
            <person name="Saxena R.K."/>
            <person name="Ji Y."/>
            <person name="Li M."/>
            <person name="Yan X."/>
            <person name="He Y."/>
            <person name="Liu Y."/>
            <person name="Wang X."/>
            <person name="Xiang C."/>
            <person name="Varshney R.K."/>
            <person name="Ding H."/>
            <person name="Gao S."/>
            <person name="Zong X."/>
        </authorList>
    </citation>
    <scope>NUCLEOTIDE SEQUENCE [LARGE SCALE GENOMIC DNA]</scope>
    <source>
        <strain evidence="6 7">cv. Zhongwan 6</strain>
    </source>
</reference>
<keyword evidence="7" id="KW-1185">Reference proteome</keyword>
<evidence type="ECO:0000313" key="6">
    <source>
        <dbReference type="EMBL" id="KAI5439453.1"/>
    </source>
</evidence>
<protein>
    <recommendedName>
        <fullName evidence="5">NPH3 domain-containing protein</fullName>
    </recommendedName>
</protein>
<dbReference type="InterPro" id="IPR011333">
    <property type="entry name" value="SKP1/BTB/POZ_sf"/>
</dbReference>
<dbReference type="PANTHER" id="PTHR32370">
    <property type="entry name" value="OS12G0117600 PROTEIN"/>
    <property type="match status" value="1"/>
</dbReference>
<dbReference type="Pfam" id="PF03000">
    <property type="entry name" value="NPH3"/>
    <property type="match status" value="1"/>
</dbReference>
<comment type="pathway">
    <text evidence="1">Protein modification; protein ubiquitination.</text>
</comment>
<dbReference type="InterPro" id="IPR043454">
    <property type="entry name" value="NPH3/RPT2-like"/>
</dbReference>
<evidence type="ECO:0000259" key="5">
    <source>
        <dbReference type="PROSITE" id="PS51649"/>
    </source>
</evidence>
<dbReference type="AlphaFoldDB" id="A0A9D4YH47"/>
<keyword evidence="2" id="KW-0833">Ubl conjugation pathway</keyword>
<evidence type="ECO:0000256" key="4">
    <source>
        <dbReference type="SAM" id="Coils"/>
    </source>
</evidence>
<dbReference type="PROSITE" id="PS51649">
    <property type="entry name" value="NPH3"/>
    <property type="match status" value="1"/>
</dbReference>
<evidence type="ECO:0000256" key="2">
    <source>
        <dbReference type="ARBA" id="ARBA00022786"/>
    </source>
</evidence>
<dbReference type="InterPro" id="IPR027356">
    <property type="entry name" value="NPH3_dom"/>
</dbReference>
<dbReference type="SUPFAM" id="SSF54695">
    <property type="entry name" value="POZ domain"/>
    <property type="match status" value="1"/>
</dbReference>